<dbReference type="Proteomes" id="UP000712080">
    <property type="component" value="Unassembled WGS sequence"/>
</dbReference>
<dbReference type="EMBL" id="JAAMPU010000107">
    <property type="protein sequence ID" value="NMH29061.1"/>
    <property type="molecule type" value="Genomic_DNA"/>
</dbReference>
<reference evidence="2" key="1">
    <citation type="submission" date="2020-02" db="EMBL/GenBank/DDBJ databases">
        <title>Flavobacterium sp. genome.</title>
        <authorList>
            <person name="Jung H.S."/>
            <person name="Baek J.H."/>
            <person name="Jeon C.O."/>
        </authorList>
    </citation>
    <scope>NUCLEOTIDE SEQUENCE</scope>
    <source>
        <strain evidence="2">SE-s28</strain>
    </source>
</reference>
<keyword evidence="3" id="KW-1185">Reference proteome</keyword>
<evidence type="ECO:0000313" key="3">
    <source>
        <dbReference type="Proteomes" id="UP000712080"/>
    </source>
</evidence>
<name>A0A972G240_9FLAO</name>
<sequence length="96" mass="11087">MDTRNNNQDRNQQDMRSQQPEEQQTMGWERGERQEADTNDQPYIGADKDVSGNDINFEGRSQRAHHQEFGNRKYESNTNHSSADDQPMVNTGPGNF</sequence>
<proteinExistence type="predicted"/>
<feature type="region of interest" description="Disordered" evidence="1">
    <location>
        <begin position="1"/>
        <end position="96"/>
    </location>
</feature>
<feature type="compositionally biased region" description="Low complexity" evidence="1">
    <location>
        <begin position="1"/>
        <end position="18"/>
    </location>
</feature>
<gene>
    <name evidence="2" type="ORF">G6047_13545</name>
</gene>
<dbReference type="AlphaFoldDB" id="A0A972G240"/>
<feature type="compositionally biased region" description="Basic and acidic residues" evidence="1">
    <location>
        <begin position="65"/>
        <end position="75"/>
    </location>
</feature>
<evidence type="ECO:0000313" key="2">
    <source>
        <dbReference type="EMBL" id="NMH29061.1"/>
    </source>
</evidence>
<organism evidence="2 3">
    <name type="scientific">Flavobacterium silvaticum</name>
    <dbReference type="NCBI Taxonomy" id="1852020"/>
    <lineage>
        <taxon>Bacteria</taxon>
        <taxon>Pseudomonadati</taxon>
        <taxon>Bacteroidota</taxon>
        <taxon>Flavobacteriia</taxon>
        <taxon>Flavobacteriales</taxon>
        <taxon>Flavobacteriaceae</taxon>
        <taxon>Flavobacterium</taxon>
    </lineage>
</organism>
<accession>A0A972G240</accession>
<dbReference type="RefSeq" id="WP_169528155.1">
    <property type="nucleotide sequence ID" value="NZ_JAAMPU010000107.1"/>
</dbReference>
<protein>
    <submittedName>
        <fullName evidence="2">Uncharacterized protein</fullName>
    </submittedName>
</protein>
<comment type="caution">
    <text evidence="2">The sequence shown here is derived from an EMBL/GenBank/DDBJ whole genome shotgun (WGS) entry which is preliminary data.</text>
</comment>
<evidence type="ECO:0000256" key="1">
    <source>
        <dbReference type="SAM" id="MobiDB-lite"/>
    </source>
</evidence>